<dbReference type="EMBL" id="CACRSK010000001">
    <property type="protein sequence ID" value="VYS74916.1"/>
    <property type="molecule type" value="Genomic_DNA"/>
</dbReference>
<gene>
    <name evidence="2" type="ORF">CULFYP111_00170</name>
</gene>
<proteinExistence type="predicted"/>
<accession>A0A6N2R2E8</accession>
<evidence type="ECO:0000313" key="2">
    <source>
        <dbReference type="EMBL" id="VYS74916.1"/>
    </source>
</evidence>
<organism evidence="2">
    <name type="scientific">Campylobacter ureolyticus</name>
    <dbReference type="NCBI Taxonomy" id="827"/>
    <lineage>
        <taxon>Bacteria</taxon>
        <taxon>Pseudomonadati</taxon>
        <taxon>Campylobacterota</taxon>
        <taxon>Epsilonproteobacteria</taxon>
        <taxon>Campylobacterales</taxon>
        <taxon>Campylobacteraceae</taxon>
        <taxon>Campylobacter</taxon>
    </lineage>
</organism>
<sequence>MSDIVNLKIDANSSFWLLLCVMLVAGVATFLTRALPYFFLKNKSQNKTLIYLEKIVLYL</sequence>
<keyword evidence="1" id="KW-0472">Membrane</keyword>
<dbReference type="AlphaFoldDB" id="A0A6N2R2E8"/>
<name>A0A6N2R2E8_9BACT</name>
<protein>
    <submittedName>
        <fullName evidence="2">Uncharacterized protein</fullName>
    </submittedName>
</protein>
<keyword evidence="1" id="KW-1133">Transmembrane helix</keyword>
<reference evidence="2" key="1">
    <citation type="submission" date="2019-11" db="EMBL/GenBank/DDBJ databases">
        <authorList>
            <person name="Feng L."/>
        </authorList>
    </citation>
    <scope>NUCLEOTIDE SEQUENCE</scope>
    <source>
        <strain evidence="2">CUreolyticusLFYP111</strain>
    </source>
</reference>
<feature type="transmembrane region" description="Helical" evidence="1">
    <location>
        <begin position="15"/>
        <end position="40"/>
    </location>
</feature>
<evidence type="ECO:0000256" key="1">
    <source>
        <dbReference type="SAM" id="Phobius"/>
    </source>
</evidence>
<keyword evidence="1" id="KW-0812">Transmembrane</keyword>